<keyword evidence="3" id="KW-1185">Reference proteome</keyword>
<accession>A0A834HT29</accession>
<dbReference type="AlphaFoldDB" id="A0A834HT29"/>
<gene>
    <name evidence="2" type="ORF">GWI33_000520</name>
</gene>
<dbReference type="EMBL" id="JAACXV010018075">
    <property type="protein sequence ID" value="KAF7264160.1"/>
    <property type="molecule type" value="Genomic_DNA"/>
</dbReference>
<name>A0A834HT29_RHYFE</name>
<evidence type="ECO:0000256" key="1">
    <source>
        <dbReference type="SAM" id="MobiDB-lite"/>
    </source>
</evidence>
<proteinExistence type="predicted"/>
<protein>
    <submittedName>
        <fullName evidence="2">Uncharacterized protein</fullName>
    </submittedName>
</protein>
<sequence length="69" mass="7563">MQIARITTPTTTASPKTEAASLVFRRRHPSPALLRPNLSIRTSAAVIRRSPSPRDPPKLNPTRLGEIPP</sequence>
<evidence type="ECO:0000313" key="2">
    <source>
        <dbReference type="EMBL" id="KAF7264160.1"/>
    </source>
</evidence>
<organism evidence="2 3">
    <name type="scientific">Rhynchophorus ferrugineus</name>
    <name type="common">Red palm weevil</name>
    <name type="synonym">Curculio ferrugineus</name>
    <dbReference type="NCBI Taxonomy" id="354439"/>
    <lineage>
        <taxon>Eukaryota</taxon>
        <taxon>Metazoa</taxon>
        <taxon>Ecdysozoa</taxon>
        <taxon>Arthropoda</taxon>
        <taxon>Hexapoda</taxon>
        <taxon>Insecta</taxon>
        <taxon>Pterygota</taxon>
        <taxon>Neoptera</taxon>
        <taxon>Endopterygota</taxon>
        <taxon>Coleoptera</taxon>
        <taxon>Polyphaga</taxon>
        <taxon>Cucujiformia</taxon>
        <taxon>Curculionidae</taxon>
        <taxon>Dryophthorinae</taxon>
        <taxon>Rhynchophorus</taxon>
    </lineage>
</organism>
<feature type="compositionally biased region" description="Low complexity" evidence="1">
    <location>
        <begin position="7"/>
        <end position="21"/>
    </location>
</feature>
<reference evidence="2" key="1">
    <citation type="submission" date="2020-08" db="EMBL/GenBank/DDBJ databases">
        <title>Genome sequencing and assembly of the red palm weevil Rhynchophorus ferrugineus.</title>
        <authorList>
            <person name="Dias G.B."/>
            <person name="Bergman C.M."/>
            <person name="Manee M."/>
        </authorList>
    </citation>
    <scope>NUCLEOTIDE SEQUENCE</scope>
    <source>
        <strain evidence="2">AA-2017</strain>
        <tissue evidence="2">Whole larva</tissue>
    </source>
</reference>
<feature type="region of interest" description="Disordered" evidence="1">
    <location>
        <begin position="44"/>
        <end position="69"/>
    </location>
</feature>
<evidence type="ECO:0000313" key="3">
    <source>
        <dbReference type="Proteomes" id="UP000625711"/>
    </source>
</evidence>
<dbReference type="Proteomes" id="UP000625711">
    <property type="component" value="Unassembled WGS sequence"/>
</dbReference>
<feature type="region of interest" description="Disordered" evidence="1">
    <location>
        <begin position="1"/>
        <end position="23"/>
    </location>
</feature>
<comment type="caution">
    <text evidence="2">The sequence shown here is derived from an EMBL/GenBank/DDBJ whole genome shotgun (WGS) entry which is preliminary data.</text>
</comment>